<evidence type="ECO:0000256" key="1">
    <source>
        <dbReference type="SAM" id="MobiDB-lite"/>
    </source>
</evidence>
<feature type="domain" description="Coenzyme Q-binding protein COQ10 START" evidence="2">
    <location>
        <begin position="10"/>
        <end position="130"/>
    </location>
</feature>
<keyword evidence="4" id="KW-1185">Reference proteome</keyword>
<feature type="region of interest" description="Disordered" evidence="1">
    <location>
        <begin position="140"/>
        <end position="206"/>
    </location>
</feature>
<evidence type="ECO:0000313" key="3">
    <source>
        <dbReference type="EMBL" id="AOS64859.1"/>
    </source>
</evidence>
<dbReference type="RefSeq" id="WP_069851197.1">
    <property type="nucleotide sequence ID" value="NZ_CP014859.1"/>
</dbReference>
<dbReference type="InterPro" id="IPR023393">
    <property type="entry name" value="START-like_dom_sf"/>
</dbReference>
<evidence type="ECO:0000313" key="4">
    <source>
        <dbReference type="Proteomes" id="UP000095210"/>
    </source>
</evidence>
<accession>A0AAC9MZV0</accession>
<dbReference type="PANTHER" id="PTHR33824:SF7">
    <property type="entry name" value="POLYKETIDE CYCLASE_DEHYDRASE AND LIPID TRANSPORT SUPERFAMILY PROTEIN"/>
    <property type="match status" value="1"/>
</dbReference>
<evidence type="ECO:0000259" key="2">
    <source>
        <dbReference type="Pfam" id="PF03364"/>
    </source>
</evidence>
<dbReference type="KEGG" id="ahm:TL08_20340"/>
<dbReference type="SUPFAM" id="SSF55961">
    <property type="entry name" value="Bet v1-like"/>
    <property type="match status" value="1"/>
</dbReference>
<dbReference type="PANTHER" id="PTHR33824">
    <property type="entry name" value="POLYKETIDE CYCLASE/DEHYDRASE AND LIPID TRANSPORT SUPERFAMILY PROTEIN"/>
    <property type="match status" value="1"/>
</dbReference>
<dbReference type="Gene3D" id="3.30.530.20">
    <property type="match status" value="1"/>
</dbReference>
<reference evidence="4" key="1">
    <citation type="submission" date="2016-03" db="EMBL/GenBank/DDBJ databases">
        <title>Complete genome sequence of the type strain Actinoalloteichus hymeniacidonis DSM 45092.</title>
        <authorList>
            <person name="Schaffert L."/>
            <person name="Albersmeier A."/>
            <person name="Winkler A."/>
            <person name="Kalinowski J."/>
            <person name="Zotchev S."/>
            <person name="Ruckert C."/>
        </authorList>
    </citation>
    <scope>NUCLEOTIDE SEQUENCE [LARGE SCALE GENOMIC DNA]</scope>
    <source>
        <strain evidence="4">HPA177(T) (DSM 45092(T))</strain>
    </source>
</reference>
<sequence length="206" mass="22768">MAIIDRSVNVPVPAATAYRWWAAPERLAKLLPEVDEAVSLDADRSRWQVSFGAADQATWDIRVHSRHPARELRWQSVAGEPEHAGIVTFEPIDEERCVLRVRAVWRPRSTPEHVTRFLGIVDHWAQAALAESARRLAEQAAGGSIDRHSGGEPEPVWPTENDVPTARPAEHALPRIESPAEAMPGTPGTPLGPTPPFTDPRYRPGN</sequence>
<dbReference type="EMBL" id="CP014859">
    <property type="protein sequence ID" value="AOS64859.1"/>
    <property type="molecule type" value="Genomic_DNA"/>
</dbReference>
<dbReference type="Pfam" id="PF03364">
    <property type="entry name" value="Polyketide_cyc"/>
    <property type="match status" value="1"/>
</dbReference>
<dbReference type="Proteomes" id="UP000095210">
    <property type="component" value="Chromosome"/>
</dbReference>
<organism evidence="3 4">
    <name type="scientific">Actinoalloteichus hymeniacidonis</name>
    <dbReference type="NCBI Taxonomy" id="340345"/>
    <lineage>
        <taxon>Bacteria</taxon>
        <taxon>Bacillati</taxon>
        <taxon>Actinomycetota</taxon>
        <taxon>Actinomycetes</taxon>
        <taxon>Pseudonocardiales</taxon>
        <taxon>Pseudonocardiaceae</taxon>
        <taxon>Actinoalloteichus</taxon>
    </lineage>
</organism>
<name>A0AAC9MZV0_9PSEU</name>
<dbReference type="InterPro" id="IPR005031">
    <property type="entry name" value="COQ10_START"/>
</dbReference>
<dbReference type="AlphaFoldDB" id="A0AAC9MZV0"/>
<dbReference type="InterPro" id="IPR047137">
    <property type="entry name" value="ORF3"/>
</dbReference>
<proteinExistence type="predicted"/>
<gene>
    <name evidence="3" type="ORF">TL08_20340</name>
</gene>
<protein>
    <submittedName>
        <fullName evidence="3">Polyketide cyclase / dehydrase family protein</fullName>
    </submittedName>
</protein>